<keyword evidence="14" id="KW-0464">Manganese</keyword>
<dbReference type="Gene3D" id="1.10.287.610">
    <property type="entry name" value="Helix hairpin bin"/>
    <property type="match status" value="1"/>
</dbReference>
<dbReference type="InterPro" id="IPR010994">
    <property type="entry name" value="RuvA_2-like"/>
</dbReference>
<feature type="binding site" evidence="14">
    <location>
        <position position="120"/>
    </location>
    <ligand>
        <name>NAD(+)</name>
        <dbReference type="ChEBI" id="CHEBI:57540"/>
    </ligand>
</feature>
<evidence type="ECO:0000313" key="18">
    <source>
        <dbReference type="Proteomes" id="UP000295066"/>
    </source>
</evidence>
<accession>A0A4R8M4R7</accession>
<dbReference type="InterPro" id="IPR013840">
    <property type="entry name" value="DNAligase_N"/>
</dbReference>
<dbReference type="InterPro" id="IPR041663">
    <property type="entry name" value="DisA/LigA_HHH"/>
</dbReference>
<evidence type="ECO:0000256" key="9">
    <source>
        <dbReference type="ARBA" id="ARBA00022842"/>
    </source>
</evidence>
<keyword evidence="6 14" id="KW-0479">Metal-binding</keyword>
<evidence type="ECO:0000256" key="7">
    <source>
        <dbReference type="ARBA" id="ARBA00022763"/>
    </source>
</evidence>
<dbReference type="EC" id="6.5.1.2" evidence="2 14"/>
<evidence type="ECO:0000256" key="1">
    <source>
        <dbReference type="ARBA" id="ARBA00004067"/>
    </source>
</evidence>
<feature type="binding site" evidence="14">
    <location>
        <position position="295"/>
    </location>
    <ligand>
        <name>NAD(+)</name>
        <dbReference type="ChEBI" id="CHEBI:57540"/>
    </ligand>
</feature>
<dbReference type="GO" id="GO:0006281">
    <property type="term" value="P:DNA repair"/>
    <property type="evidence" value="ECO:0007669"/>
    <property type="project" value="UniProtKB-KW"/>
</dbReference>
<sequence length="682" mass="74691">MPRDEERTLEIPQDARRRAAFLQRELARHGRLYYVEDAPEIPDDEYDALYRELIELEAAWPELASPESPTKRVGARASERFEKVPLSVPMLSLDNALNEEDLDGFLNRTAPWAAGGYVCELKIDGLAVSLTYEDGAFVRGTTRGDGRVGEDITANLRTIRTLPLTLSDFPRGRVEVRGEVLLERKYFAVLNEEREERGEPLFANPRNAAAGSLRQLDPAVTAGRRLSIYLYSVVAPERLGLASQREILEWLSRSGFPVQKAWQFCPCGDAVKEFIAAWEKGRFSLPYATDGVVVKLDFLGTWSEMGSTSHAPRWAVAFKYPPEEKTTRLTDILVSVGRTGSLTPVAALEPVTLSGTVVRRASLHNEDELRRKDLRIGDLVRVRKAGEIIPEVLGAVAEVRNGTEREFAMPEFCPSCGSPAVRLEGEAALRCMNRASCPAQLKEGIRHFASRGGMDIRGLGERLVEQLVDKGIIRTVSDLYRLQADPVAGLDRMGQKSAENLINAVAVSKERPFSRLLAALGIRFVGARGAEILAEAFRDVQTLSNAPEEILASVEGIGPVMAASIRSFFAREQNRKLLEELAELGVRGALPAAEEQPGEQGSRFLEGMRIVFTGELESLTRSEAETLAKGAGAACSSSVSGKTSLVVAGKEAGSKLARAAALGVRIVGEEEFLEMIRSGRTS</sequence>
<dbReference type="Gene3D" id="2.40.50.140">
    <property type="entry name" value="Nucleic acid-binding proteins"/>
    <property type="match status" value="1"/>
</dbReference>
<dbReference type="PANTHER" id="PTHR23389">
    <property type="entry name" value="CHROMOSOME TRANSMISSION FIDELITY FACTOR 18"/>
    <property type="match status" value="1"/>
</dbReference>
<gene>
    <name evidence="14" type="primary">ligA</name>
    <name evidence="17" type="ORF">C8D99_12114</name>
</gene>
<dbReference type="GO" id="GO:0005829">
    <property type="term" value="C:cytosol"/>
    <property type="evidence" value="ECO:0007669"/>
    <property type="project" value="TreeGrafter"/>
</dbReference>
<feature type="binding site" evidence="14">
    <location>
        <position position="416"/>
    </location>
    <ligand>
        <name>Zn(2+)</name>
        <dbReference type="ChEBI" id="CHEBI:29105"/>
    </ligand>
</feature>
<dbReference type="PIRSF" id="PIRSF001604">
    <property type="entry name" value="LigA"/>
    <property type="match status" value="1"/>
</dbReference>
<dbReference type="NCBIfam" id="TIGR00575">
    <property type="entry name" value="dnlj"/>
    <property type="match status" value="1"/>
</dbReference>
<dbReference type="Pfam" id="PF03119">
    <property type="entry name" value="DNA_ligase_ZBD"/>
    <property type="match status" value="1"/>
</dbReference>
<dbReference type="CDD" id="cd17748">
    <property type="entry name" value="BRCT_DNA_ligase_like"/>
    <property type="match status" value="1"/>
</dbReference>
<dbReference type="InterPro" id="IPR001357">
    <property type="entry name" value="BRCT_dom"/>
</dbReference>
<feature type="binding site" evidence="14">
    <location>
        <position position="179"/>
    </location>
    <ligand>
        <name>NAD(+)</name>
        <dbReference type="ChEBI" id="CHEBI:57540"/>
    </ligand>
</feature>
<dbReference type="Gene3D" id="3.40.50.10190">
    <property type="entry name" value="BRCT domain"/>
    <property type="match status" value="1"/>
</dbReference>
<dbReference type="InterPro" id="IPR001679">
    <property type="entry name" value="DNA_ligase"/>
</dbReference>
<feature type="binding site" evidence="14">
    <location>
        <position position="431"/>
    </location>
    <ligand>
        <name>Zn(2+)</name>
        <dbReference type="ChEBI" id="CHEBI:29105"/>
    </ligand>
</feature>
<keyword evidence="5 14" id="KW-0235">DNA replication</keyword>
<dbReference type="InterPro" id="IPR036420">
    <property type="entry name" value="BRCT_dom_sf"/>
</dbReference>
<keyword evidence="18" id="KW-1185">Reference proteome</keyword>
<dbReference type="InterPro" id="IPR003583">
    <property type="entry name" value="Hlx-hairpin-Hlx_DNA-bd_motif"/>
</dbReference>
<evidence type="ECO:0000256" key="5">
    <source>
        <dbReference type="ARBA" id="ARBA00022705"/>
    </source>
</evidence>
<name>A0A4R8M4R7_9BACT</name>
<keyword evidence="8 14" id="KW-0862">Zinc</keyword>
<dbReference type="HAMAP" id="MF_01588">
    <property type="entry name" value="DNA_ligase_A"/>
    <property type="match status" value="1"/>
</dbReference>
<dbReference type="InterPro" id="IPR012340">
    <property type="entry name" value="NA-bd_OB-fold"/>
</dbReference>
<evidence type="ECO:0000256" key="4">
    <source>
        <dbReference type="ARBA" id="ARBA00022598"/>
    </source>
</evidence>
<evidence type="ECO:0000313" key="17">
    <source>
        <dbReference type="EMBL" id="TDY55889.1"/>
    </source>
</evidence>
<dbReference type="CDD" id="cd00114">
    <property type="entry name" value="LIGANc"/>
    <property type="match status" value="1"/>
</dbReference>
<dbReference type="SMART" id="SM00292">
    <property type="entry name" value="BRCT"/>
    <property type="match status" value="1"/>
</dbReference>
<dbReference type="SUPFAM" id="SSF52113">
    <property type="entry name" value="BRCT domain"/>
    <property type="match status" value="1"/>
</dbReference>
<dbReference type="Pfam" id="PF01653">
    <property type="entry name" value="DNA_ligase_aden"/>
    <property type="match status" value="1"/>
</dbReference>
<dbReference type="Gene3D" id="3.30.470.30">
    <property type="entry name" value="DNA ligase/mRNA capping enzyme"/>
    <property type="match status" value="1"/>
</dbReference>
<dbReference type="GO" id="GO:0003911">
    <property type="term" value="F:DNA ligase (NAD+) activity"/>
    <property type="evidence" value="ECO:0007669"/>
    <property type="project" value="UniProtKB-UniRule"/>
</dbReference>
<dbReference type="Pfam" id="PF14520">
    <property type="entry name" value="HHH_5"/>
    <property type="match status" value="1"/>
</dbReference>
<comment type="catalytic activity">
    <reaction evidence="12 14 15">
        <text>NAD(+) + (deoxyribonucleotide)n-3'-hydroxyl + 5'-phospho-(deoxyribonucleotide)m = (deoxyribonucleotide)n+m + AMP + beta-nicotinamide D-nucleotide.</text>
        <dbReference type="EC" id="6.5.1.2"/>
    </reaction>
</comment>
<feature type="binding site" evidence="14">
    <location>
        <begin position="43"/>
        <end position="47"/>
    </location>
    <ligand>
        <name>NAD(+)</name>
        <dbReference type="ChEBI" id="CHEBI:57540"/>
    </ligand>
</feature>
<dbReference type="InterPro" id="IPR004149">
    <property type="entry name" value="Znf_DNAligase_C4"/>
</dbReference>
<dbReference type="SUPFAM" id="SSF50249">
    <property type="entry name" value="Nucleic acid-binding proteins"/>
    <property type="match status" value="1"/>
</dbReference>
<feature type="binding site" evidence="14">
    <location>
        <position position="143"/>
    </location>
    <ligand>
        <name>NAD(+)</name>
        <dbReference type="ChEBI" id="CHEBI:57540"/>
    </ligand>
</feature>
<protein>
    <recommendedName>
        <fullName evidence="3 14">DNA ligase</fullName>
        <ecNumber evidence="2 14">6.5.1.2</ecNumber>
    </recommendedName>
    <alternativeName>
        <fullName evidence="14">Polydeoxyribonucleotide synthase [NAD(+)]</fullName>
    </alternativeName>
</protein>
<keyword evidence="11 14" id="KW-0234">DNA repair</keyword>
<evidence type="ECO:0000256" key="3">
    <source>
        <dbReference type="ARBA" id="ARBA00013308"/>
    </source>
</evidence>
<feature type="binding site" evidence="14">
    <location>
        <begin position="92"/>
        <end position="93"/>
    </location>
    <ligand>
        <name>NAD(+)</name>
        <dbReference type="ChEBI" id="CHEBI:57540"/>
    </ligand>
</feature>
<dbReference type="Pfam" id="PF00533">
    <property type="entry name" value="BRCT"/>
    <property type="match status" value="1"/>
</dbReference>
<evidence type="ECO:0000256" key="6">
    <source>
        <dbReference type="ARBA" id="ARBA00022723"/>
    </source>
</evidence>
<dbReference type="Gene3D" id="1.10.150.20">
    <property type="entry name" value="5' to 3' exonuclease, C-terminal subdomain"/>
    <property type="match status" value="2"/>
</dbReference>
<evidence type="ECO:0000256" key="2">
    <source>
        <dbReference type="ARBA" id="ARBA00012722"/>
    </source>
</evidence>
<keyword evidence="7 14" id="KW-0227">DNA damage</keyword>
<dbReference type="PANTHER" id="PTHR23389:SF9">
    <property type="entry name" value="DNA LIGASE"/>
    <property type="match status" value="1"/>
</dbReference>
<dbReference type="SMART" id="SM00278">
    <property type="entry name" value="HhH1"/>
    <property type="match status" value="3"/>
</dbReference>
<comment type="cofactor">
    <cofactor evidence="14">
        <name>Mg(2+)</name>
        <dbReference type="ChEBI" id="CHEBI:18420"/>
    </cofactor>
    <cofactor evidence="14">
        <name>Mn(2+)</name>
        <dbReference type="ChEBI" id="CHEBI:29035"/>
    </cofactor>
</comment>
<keyword evidence="9 14" id="KW-0460">Magnesium</keyword>
<evidence type="ECO:0000256" key="8">
    <source>
        <dbReference type="ARBA" id="ARBA00022833"/>
    </source>
</evidence>
<evidence type="ECO:0000259" key="16">
    <source>
        <dbReference type="PROSITE" id="PS50172"/>
    </source>
</evidence>
<comment type="function">
    <text evidence="1 14">DNA ligase that catalyzes the formation of phosphodiester linkages between 5'-phosphoryl and 3'-hydroxyl groups in double-stranded DNA using NAD as a coenzyme and as the energy source for the reaction. It is essential for DNA replication and repair of damaged DNA.</text>
</comment>
<evidence type="ECO:0000256" key="12">
    <source>
        <dbReference type="ARBA" id="ARBA00034005"/>
    </source>
</evidence>
<comment type="similarity">
    <text evidence="13 14">Belongs to the NAD-dependent DNA ligase family. LigA subfamily.</text>
</comment>
<dbReference type="GO" id="GO:0006260">
    <property type="term" value="P:DNA replication"/>
    <property type="evidence" value="ECO:0007669"/>
    <property type="project" value="UniProtKB-KW"/>
</dbReference>
<dbReference type="InterPro" id="IPR018239">
    <property type="entry name" value="DNA_ligase_AS"/>
</dbReference>
<comment type="caution">
    <text evidence="17">The sequence shown here is derived from an EMBL/GenBank/DDBJ whole genome shotgun (WGS) entry which is preliminary data.</text>
</comment>
<evidence type="ECO:0000256" key="14">
    <source>
        <dbReference type="HAMAP-Rule" id="MF_01588"/>
    </source>
</evidence>
<dbReference type="SMART" id="SM00532">
    <property type="entry name" value="LIGANc"/>
    <property type="match status" value="1"/>
</dbReference>
<keyword evidence="4 14" id="KW-0436">Ligase</keyword>
<dbReference type="InterPro" id="IPR033136">
    <property type="entry name" value="DNA_ligase_CS"/>
</dbReference>
<feature type="binding site" evidence="14">
    <location>
        <position position="319"/>
    </location>
    <ligand>
        <name>NAD(+)</name>
        <dbReference type="ChEBI" id="CHEBI:57540"/>
    </ligand>
</feature>
<dbReference type="FunFam" id="2.40.50.140:FF:000012">
    <property type="entry name" value="DNA ligase"/>
    <property type="match status" value="1"/>
</dbReference>
<dbReference type="InterPro" id="IPR004150">
    <property type="entry name" value="NAD_DNA_ligase_OB"/>
</dbReference>
<evidence type="ECO:0000256" key="13">
    <source>
        <dbReference type="ARBA" id="ARBA00060881"/>
    </source>
</evidence>
<dbReference type="PROSITE" id="PS01055">
    <property type="entry name" value="DNA_LIGASE_N1"/>
    <property type="match status" value="1"/>
</dbReference>
<dbReference type="Pfam" id="PF12826">
    <property type="entry name" value="HHH_2"/>
    <property type="match status" value="1"/>
</dbReference>
<dbReference type="SUPFAM" id="SSF47781">
    <property type="entry name" value="RuvA domain 2-like"/>
    <property type="match status" value="1"/>
</dbReference>
<dbReference type="FunFam" id="1.10.150.20:FF:000006">
    <property type="entry name" value="DNA ligase"/>
    <property type="match status" value="1"/>
</dbReference>
<dbReference type="GO" id="GO:0003677">
    <property type="term" value="F:DNA binding"/>
    <property type="evidence" value="ECO:0007669"/>
    <property type="project" value="InterPro"/>
</dbReference>
<feature type="domain" description="BRCT" evidence="16">
    <location>
        <begin position="600"/>
        <end position="682"/>
    </location>
</feature>
<organism evidence="17 18">
    <name type="scientific">Aminivibrio pyruvatiphilus</name>
    <dbReference type="NCBI Taxonomy" id="1005740"/>
    <lineage>
        <taxon>Bacteria</taxon>
        <taxon>Thermotogati</taxon>
        <taxon>Synergistota</taxon>
        <taxon>Synergistia</taxon>
        <taxon>Synergistales</taxon>
        <taxon>Aminobacteriaceae</taxon>
        <taxon>Aminivibrio</taxon>
    </lineage>
</organism>
<dbReference type="EMBL" id="SORI01000021">
    <property type="protein sequence ID" value="TDY55889.1"/>
    <property type="molecule type" value="Genomic_DNA"/>
</dbReference>
<dbReference type="RefSeq" id="WP_243833931.1">
    <property type="nucleotide sequence ID" value="NZ_SORI01000021.1"/>
</dbReference>
<dbReference type="Pfam" id="PF03120">
    <property type="entry name" value="OB_DNA_ligase"/>
    <property type="match status" value="1"/>
</dbReference>
<dbReference type="SUPFAM" id="SSF56091">
    <property type="entry name" value="DNA ligase/mRNA capping enzyme, catalytic domain"/>
    <property type="match status" value="1"/>
</dbReference>
<dbReference type="FunFam" id="1.10.150.20:FF:000007">
    <property type="entry name" value="DNA ligase"/>
    <property type="match status" value="1"/>
</dbReference>
<feature type="binding site" evidence="14">
    <location>
        <position position="413"/>
    </location>
    <ligand>
        <name>Zn(2+)</name>
        <dbReference type="ChEBI" id="CHEBI:29105"/>
    </ligand>
</feature>
<dbReference type="AlphaFoldDB" id="A0A4R8M4R7"/>
<reference evidence="17 18" key="1">
    <citation type="submission" date="2019-03" db="EMBL/GenBank/DDBJ databases">
        <title>Genomic Encyclopedia of Type Strains, Phase IV (KMG-IV): sequencing the most valuable type-strain genomes for metagenomic binning, comparative biology and taxonomic classification.</title>
        <authorList>
            <person name="Goeker M."/>
        </authorList>
    </citation>
    <scope>NUCLEOTIDE SEQUENCE [LARGE SCALE GENOMIC DNA]</scope>
    <source>
        <strain evidence="17 18">DSM 25964</strain>
    </source>
</reference>
<proteinExistence type="inferred from homology"/>
<dbReference type="Gene3D" id="6.20.10.30">
    <property type="match status" value="1"/>
</dbReference>
<feature type="active site" description="N6-AMP-lysine intermediate" evidence="14">
    <location>
        <position position="122"/>
    </location>
</feature>
<dbReference type="PROSITE" id="PS50172">
    <property type="entry name" value="BRCT"/>
    <property type="match status" value="1"/>
</dbReference>
<dbReference type="Proteomes" id="UP000295066">
    <property type="component" value="Unassembled WGS sequence"/>
</dbReference>
<dbReference type="GO" id="GO:0046872">
    <property type="term" value="F:metal ion binding"/>
    <property type="evidence" value="ECO:0007669"/>
    <property type="project" value="UniProtKB-KW"/>
</dbReference>
<feature type="binding site" evidence="14">
    <location>
        <position position="437"/>
    </location>
    <ligand>
        <name>Zn(2+)</name>
        <dbReference type="ChEBI" id="CHEBI:29105"/>
    </ligand>
</feature>
<evidence type="ECO:0000256" key="10">
    <source>
        <dbReference type="ARBA" id="ARBA00023027"/>
    </source>
</evidence>
<dbReference type="NCBIfam" id="NF005932">
    <property type="entry name" value="PRK07956.1"/>
    <property type="match status" value="1"/>
</dbReference>
<evidence type="ECO:0000256" key="11">
    <source>
        <dbReference type="ARBA" id="ARBA00023204"/>
    </source>
</evidence>
<dbReference type="PROSITE" id="PS01056">
    <property type="entry name" value="DNA_LIGASE_N2"/>
    <property type="match status" value="1"/>
</dbReference>
<dbReference type="InterPro" id="IPR013839">
    <property type="entry name" value="DNAligase_adenylation"/>
</dbReference>
<evidence type="ECO:0000256" key="15">
    <source>
        <dbReference type="RuleBase" id="RU000618"/>
    </source>
</evidence>
<keyword evidence="10 14" id="KW-0520">NAD</keyword>